<keyword evidence="7" id="KW-1185">Reference proteome</keyword>
<evidence type="ECO:0000256" key="5">
    <source>
        <dbReference type="ARBA" id="ARBA00023002"/>
    </source>
</evidence>
<evidence type="ECO:0000256" key="2">
    <source>
        <dbReference type="ARBA" id="ARBA00022630"/>
    </source>
</evidence>
<keyword evidence="3" id="KW-0274">FAD</keyword>
<dbReference type="Gene3D" id="3.50.50.60">
    <property type="entry name" value="FAD/NAD(P)-binding domain"/>
    <property type="match status" value="1"/>
</dbReference>
<dbReference type="InterPro" id="IPR050346">
    <property type="entry name" value="FMO-like"/>
</dbReference>
<organism evidence="6 7">
    <name type="scientific">Blepharisma stoltei</name>
    <dbReference type="NCBI Taxonomy" id="1481888"/>
    <lineage>
        <taxon>Eukaryota</taxon>
        <taxon>Sar</taxon>
        <taxon>Alveolata</taxon>
        <taxon>Ciliophora</taxon>
        <taxon>Postciliodesmatophora</taxon>
        <taxon>Heterotrichea</taxon>
        <taxon>Heterotrichida</taxon>
        <taxon>Blepharismidae</taxon>
        <taxon>Blepharisma</taxon>
    </lineage>
</organism>
<accession>A0AAU9J3R3</accession>
<comment type="caution">
    <text evidence="6">The sequence shown here is derived from an EMBL/GenBank/DDBJ whole genome shotgun (WGS) entry which is preliminary data.</text>
</comment>
<dbReference type="GO" id="GO:0050661">
    <property type="term" value="F:NADP binding"/>
    <property type="evidence" value="ECO:0007669"/>
    <property type="project" value="InterPro"/>
</dbReference>
<keyword evidence="4" id="KW-0521">NADP</keyword>
<dbReference type="GO" id="GO:0004499">
    <property type="term" value="F:N,N-dimethylaniline monooxygenase activity"/>
    <property type="evidence" value="ECO:0007669"/>
    <property type="project" value="InterPro"/>
</dbReference>
<dbReference type="PANTHER" id="PTHR23023">
    <property type="entry name" value="DIMETHYLANILINE MONOOXYGENASE"/>
    <property type="match status" value="1"/>
</dbReference>
<comment type="similarity">
    <text evidence="1">Belongs to the FMO family.</text>
</comment>
<sequence length="501" mass="56687">MVEEICIIGGGAGGLISCKIAMDYGLTPVVLEKSSWLGGIWRNPNDEIGVWNSLSTNTSKYFTCFSDMPWPSATSPTPTNREVMDYFIAYARAHALIDNFLFNCKAIYVNKIHSGYLVRWQNVSSGQIFEKEFPYVIIANGFHAKELFPISNLCHLSKLKVLHSGKYRDPKPFIGQKVAVIGASTSACDIAEDLSSHAGEVIQIVREPHRLLPKYYQGIPIDFFIKSKSLERPLASLSPEEIGKEIDKGFVLLAGHPGHHNLVVPNEDHNSSFFSIVNNNYKKCLEENKIQIQKGKLRSLNESGLVLENGNEVEADAVIVCTGFEVDLTFLDEKILEIINYDGHDNVIPITGFLNTIHPDLPGLGFVGLFRGVFIGTYELQAELIIRHFKHLVAVSERALREGVGYELRLRRSTPKPQFIYYSLEFTERLMEVLNFQSSAATSDHQEIIKLRDILYLPQFYRLDKGESQFILCKQVIDELKERFSIDENTLINLFYQNKLN</sequence>
<evidence type="ECO:0000256" key="3">
    <source>
        <dbReference type="ARBA" id="ARBA00022827"/>
    </source>
</evidence>
<dbReference type="GO" id="GO:0050660">
    <property type="term" value="F:flavin adenine dinucleotide binding"/>
    <property type="evidence" value="ECO:0007669"/>
    <property type="project" value="InterPro"/>
</dbReference>
<dbReference type="Pfam" id="PF00743">
    <property type="entry name" value="FMO-like"/>
    <property type="match status" value="1"/>
</dbReference>
<evidence type="ECO:0000256" key="4">
    <source>
        <dbReference type="ARBA" id="ARBA00022857"/>
    </source>
</evidence>
<dbReference type="EMBL" id="CAJZBQ010000021">
    <property type="protein sequence ID" value="CAG9318582.1"/>
    <property type="molecule type" value="Genomic_DNA"/>
</dbReference>
<dbReference type="PRINTS" id="PR00370">
    <property type="entry name" value="FMOXYGENASE"/>
</dbReference>
<keyword evidence="5" id="KW-0560">Oxidoreductase</keyword>
<evidence type="ECO:0000256" key="1">
    <source>
        <dbReference type="ARBA" id="ARBA00009183"/>
    </source>
</evidence>
<dbReference type="InterPro" id="IPR020946">
    <property type="entry name" value="Flavin_mOase-like"/>
</dbReference>
<proteinExistence type="inferred from homology"/>
<evidence type="ECO:0008006" key="8">
    <source>
        <dbReference type="Google" id="ProtNLM"/>
    </source>
</evidence>
<protein>
    <recommendedName>
        <fullName evidence="8">Flavin-containing monooxygenase</fullName>
    </recommendedName>
</protein>
<dbReference type="Proteomes" id="UP001162131">
    <property type="component" value="Unassembled WGS sequence"/>
</dbReference>
<gene>
    <name evidence="6" type="ORF">BSTOLATCC_MIC21956</name>
</gene>
<dbReference type="InterPro" id="IPR000960">
    <property type="entry name" value="Flavin_mOase"/>
</dbReference>
<keyword evidence="2" id="KW-0285">Flavoprotein</keyword>
<evidence type="ECO:0000313" key="7">
    <source>
        <dbReference type="Proteomes" id="UP001162131"/>
    </source>
</evidence>
<dbReference type="SUPFAM" id="SSF51905">
    <property type="entry name" value="FAD/NAD(P)-binding domain"/>
    <property type="match status" value="2"/>
</dbReference>
<dbReference type="AlphaFoldDB" id="A0AAU9J3R3"/>
<dbReference type="InterPro" id="IPR036188">
    <property type="entry name" value="FAD/NAD-bd_sf"/>
</dbReference>
<reference evidence="6" key="1">
    <citation type="submission" date="2021-09" db="EMBL/GenBank/DDBJ databases">
        <authorList>
            <consortium name="AG Swart"/>
            <person name="Singh M."/>
            <person name="Singh A."/>
            <person name="Seah K."/>
            <person name="Emmerich C."/>
        </authorList>
    </citation>
    <scope>NUCLEOTIDE SEQUENCE</scope>
    <source>
        <strain evidence="6">ATCC30299</strain>
    </source>
</reference>
<evidence type="ECO:0000313" key="6">
    <source>
        <dbReference type="EMBL" id="CAG9318582.1"/>
    </source>
</evidence>
<name>A0AAU9J3R3_9CILI</name>